<comment type="caution">
    <text evidence="17">The sequence shown here is derived from an EMBL/GenBank/DDBJ whole genome shotgun (WGS) entry which is preliminary data.</text>
</comment>
<evidence type="ECO:0000256" key="14">
    <source>
        <dbReference type="ARBA" id="ARBA00077398"/>
    </source>
</evidence>
<evidence type="ECO:0000256" key="15">
    <source>
        <dbReference type="ARBA" id="ARBA00080476"/>
    </source>
</evidence>
<comment type="catalytic activity">
    <reaction evidence="8">
        <text>a 2'-deoxyribonucleoside 5'-triphosphate + H2O = a 2'-deoxyribonucleoside 5'-phosphate + diphosphate + H(+)</text>
        <dbReference type="Rhea" id="RHEA:44644"/>
        <dbReference type="ChEBI" id="CHEBI:15377"/>
        <dbReference type="ChEBI" id="CHEBI:15378"/>
        <dbReference type="ChEBI" id="CHEBI:33019"/>
        <dbReference type="ChEBI" id="CHEBI:61560"/>
        <dbReference type="ChEBI" id="CHEBI:65317"/>
        <dbReference type="EC" id="3.6.1.9"/>
    </reaction>
</comment>
<evidence type="ECO:0000256" key="3">
    <source>
        <dbReference type="ARBA" id="ARBA00005582"/>
    </source>
</evidence>
<dbReference type="PROSITE" id="PS51462">
    <property type="entry name" value="NUDIX"/>
    <property type="match status" value="1"/>
</dbReference>
<dbReference type="OrthoDB" id="447842at2759"/>
<protein>
    <recommendedName>
        <fullName evidence="12">Nucleotide triphosphate diphosphatase NUDT15</fullName>
    </recommendedName>
    <alternativeName>
        <fullName evidence="13">MutT homolog 2</fullName>
    </alternativeName>
    <alternativeName>
        <fullName evidence="15">Nucleoside diphosphate-linked moiety X motif 15</fullName>
    </alternativeName>
    <alternativeName>
        <fullName evidence="14">Nucleoside diphosphate-linked to another moiety X hydrolase 15</fullName>
    </alternativeName>
</protein>
<dbReference type="InterPro" id="IPR020084">
    <property type="entry name" value="NUDIX_hydrolase_CS"/>
</dbReference>
<dbReference type="AlphaFoldDB" id="A0A9X0D0E7"/>
<dbReference type="GO" id="GO:0006950">
    <property type="term" value="P:response to stress"/>
    <property type="evidence" value="ECO:0007669"/>
    <property type="project" value="UniProtKB-ARBA"/>
</dbReference>
<evidence type="ECO:0000256" key="13">
    <source>
        <dbReference type="ARBA" id="ARBA00076736"/>
    </source>
</evidence>
<evidence type="ECO:0000256" key="2">
    <source>
        <dbReference type="ARBA" id="ARBA00001946"/>
    </source>
</evidence>
<dbReference type="InterPro" id="IPR015797">
    <property type="entry name" value="NUDIX_hydrolase-like_dom_sf"/>
</dbReference>
<evidence type="ECO:0000256" key="10">
    <source>
        <dbReference type="ARBA" id="ARBA00055812"/>
    </source>
</evidence>
<keyword evidence="5 17" id="KW-0378">Hydrolase</keyword>
<keyword evidence="7" id="KW-0464">Manganese</keyword>
<dbReference type="CDD" id="cd04678">
    <property type="entry name" value="NUDIX_MTH2_Nudt15"/>
    <property type="match status" value="1"/>
</dbReference>
<dbReference type="GO" id="GO:0046872">
    <property type="term" value="F:metal ion binding"/>
    <property type="evidence" value="ECO:0007669"/>
    <property type="project" value="UniProtKB-KW"/>
</dbReference>
<dbReference type="PANTHER" id="PTHR16099:SF5">
    <property type="entry name" value="NUCLEOTIDE TRIPHOSPHATE DIPHOSPHATASE NUDT15"/>
    <property type="match status" value="1"/>
</dbReference>
<dbReference type="PANTHER" id="PTHR16099">
    <property type="entry name" value="8-OXO-DGTP DIPHOSPHATES NUDT15"/>
    <property type="match status" value="1"/>
</dbReference>
<dbReference type="Proteomes" id="UP001163046">
    <property type="component" value="Unassembled WGS sequence"/>
</dbReference>
<evidence type="ECO:0000256" key="12">
    <source>
        <dbReference type="ARBA" id="ARBA00070687"/>
    </source>
</evidence>
<dbReference type="Gene3D" id="3.90.79.10">
    <property type="entry name" value="Nucleoside Triphosphate Pyrophosphohydrolase"/>
    <property type="match status" value="1"/>
</dbReference>
<dbReference type="InterPro" id="IPR000086">
    <property type="entry name" value="NUDIX_hydrolase_dom"/>
</dbReference>
<feature type="domain" description="Nudix hydrolase" evidence="16">
    <location>
        <begin position="7"/>
        <end position="143"/>
    </location>
</feature>
<comment type="cofactor">
    <cofactor evidence="1">
        <name>Mn(2+)</name>
        <dbReference type="ChEBI" id="CHEBI:29035"/>
    </cofactor>
</comment>
<evidence type="ECO:0000256" key="8">
    <source>
        <dbReference type="ARBA" id="ARBA00036546"/>
    </source>
</evidence>
<accession>A0A9X0D0E7</accession>
<comment type="catalytic activity">
    <reaction evidence="9">
        <text>a ribonucleoside 5'-triphosphate + H2O = a ribonucleoside 5'-phosphate + diphosphate + H(+)</text>
        <dbReference type="Rhea" id="RHEA:23996"/>
        <dbReference type="ChEBI" id="CHEBI:15377"/>
        <dbReference type="ChEBI" id="CHEBI:15378"/>
        <dbReference type="ChEBI" id="CHEBI:33019"/>
        <dbReference type="ChEBI" id="CHEBI:58043"/>
        <dbReference type="ChEBI" id="CHEBI:61557"/>
        <dbReference type="EC" id="3.6.1.9"/>
    </reaction>
</comment>
<dbReference type="GO" id="GO:0006203">
    <property type="term" value="P:dGTP catabolic process"/>
    <property type="evidence" value="ECO:0007669"/>
    <property type="project" value="TreeGrafter"/>
</dbReference>
<evidence type="ECO:0000313" key="17">
    <source>
        <dbReference type="EMBL" id="KAJ7380234.1"/>
    </source>
</evidence>
<dbReference type="Pfam" id="PF00293">
    <property type="entry name" value="NUDIX"/>
    <property type="match status" value="1"/>
</dbReference>
<gene>
    <name evidence="17" type="primary">nudt15</name>
    <name evidence="17" type="ORF">OS493_010949</name>
</gene>
<proteinExistence type="inferred from homology"/>
<evidence type="ECO:0000256" key="6">
    <source>
        <dbReference type="ARBA" id="ARBA00022842"/>
    </source>
</evidence>
<keyword evidence="6" id="KW-0460">Magnesium</keyword>
<comment type="cofactor">
    <cofactor evidence="2">
        <name>Mg(2+)</name>
        <dbReference type="ChEBI" id="CHEBI:18420"/>
    </cofactor>
</comment>
<keyword evidence="4" id="KW-0479">Metal-binding</keyword>
<name>A0A9X0D0E7_9CNID</name>
<comment type="function">
    <text evidence="10">May catalyze the hydrolysis of nucleoside triphosphates including dGTP, dTTP, dCTP, their oxidized forms like 8-oxo-dGTP and the prodrug thiopurine derivatives 6-thio-dGTP and 6-thio-GTP. Could also catalyze the hydrolysis of some nucleoside diphosphate derivatives. Hydrolyzes oxidized nucleosides triphosphates like 8-oxo-dGTP in vitro, but the specificity and efficiency towards these substrates are low. Therefore, the potential in vivo sanitizing role of this enzyme, that would consist in removing oxidatively damaged forms of nucleosides to prevent their incorporation into DNA, is unclear. Through the hydrolysis of thioguanosine triphosphates may participate in the catabolism of thiopurine drugs. May also have a role in DNA synthesis and cell cycle progression by stabilizing PCNA. Exhibits decapping activity towards dpCoA-capped RNAs in vitro.</text>
</comment>
<evidence type="ECO:0000256" key="11">
    <source>
        <dbReference type="ARBA" id="ARBA00062087"/>
    </source>
</evidence>
<evidence type="ECO:0000256" key="4">
    <source>
        <dbReference type="ARBA" id="ARBA00022723"/>
    </source>
</evidence>
<dbReference type="GO" id="GO:0008413">
    <property type="term" value="F:8-oxo-7,8-dihydroguanosine triphosphate pyrophosphatase activity"/>
    <property type="evidence" value="ECO:0007669"/>
    <property type="project" value="UniProtKB-ARBA"/>
</dbReference>
<dbReference type="FunFam" id="3.90.79.10:FF:000034">
    <property type="entry name" value="Nucleotide triphosphate diphosphatase NUDT15"/>
    <property type="match status" value="1"/>
</dbReference>
<dbReference type="SUPFAM" id="SSF55811">
    <property type="entry name" value="Nudix"/>
    <property type="match status" value="1"/>
</dbReference>
<evidence type="ECO:0000259" key="16">
    <source>
        <dbReference type="PROSITE" id="PS51462"/>
    </source>
</evidence>
<evidence type="ECO:0000313" key="18">
    <source>
        <dbReference type="Proteomes" id="UP001163046"/>
    </source>
</evidence>
<dbReference type="GO" id="GO:0005829">
    <property type="term" value="C:cytosol"/>
    <property type="evidence" value="ECO:0007669"/>
    <property type="project" value="TreeGrafter"/>
</dbReference>
<evidence type="ECO:0000256" key="9">
    <source>
        <dbReference type="ARBA" id="ARBA00036800"/>
    </source>
</evidence>
<evidence type="ECO:0000256" key="1">
    <source>
        <dbReference type="ARBA" id="ARBA00001936"/>
    </source>
</evidence>
<evidence type="ECO:0000256" key="7">
    <source>
        <dbReference type="ARBA" id="ARBA00023211"/>
    </source>
</evidence>
<keyword evidence="18" id="KW-1185">Reference proteome</keyword>
<organism evidence="17 18">
    <name type="scientific">Desmophyllum pertusum</name>
    <dbReference type="NCBI Taxonomy" id="174260"/>
    <lineage>
        <taxon>Eukaryota</taxon>
        <taxon>Metazoa</taxon>
        <taxon>Cnidaria</taxon>
        <taxon>Anthozoa</taxon>
        <taxon>Hexacorallia</taxon>
        <taxon>Scleractinia</taxon>
        <taxon>Caryophylliina</taxon>
        <taxon>Caryophylliidae</taxon>
        <taxon>Desmophyllum</taxon>
    </lineage>
</organism>
<dbReference type="EMBL" id="MU826354">
    <property type="protein sequence ID" value="KAJ7380234.1"/>
    <property type="molecule type" value="Genomic_DNA"/>
</dbReference>
<dbReference type="PROSITE" id="PS00893">
    <property type="entry name" value="NUDIX_BOX"/>
    <property type="match status" value="1"/>
</dbReference>
<dbReference type="GO" id="GO:0035539">
    <property type="term" value="F:8-oxo-7,8-dihydrodeoxyguanosine triphosphate pyrophosphatase activity"/>
    <property type="evidence" value="ECO:0007669"/>
    <property type="project" value="TreeGrafter"/>
</dbReference>
<comment type="subunit">
    <text evidence="11">Homodimer. Interacts with PCNA; interaction is disrupted in response to UV irradiation.</text>
</comment>
<reference evidence="17" key="1">
    <citation type="submission" date="2023-01" db="EMBL/GenBank/DDBJ databases">
        <title>Genome assembly of the deep-sea coral Lophelia pertusa.</title>
        <authorList>
            <person name="Herrera S."/>
            <person name="Cordes E."/>
        </authorList>
    </citation>
    <scope>NUCLEOTIDE SEQUENCE</scope>
    <source>
        <strain evidence="17">USNM1676648</strain>
        <tissue evidence="17">Polyp</tissue>
    </source>
</reference>
<sequence>MADKNARRKVGVGIGVFISSPDHPNCVIVGKRKGSSGSGTYGLPGGHLEFGEEWSECAIRETLEETGLMIKNVSFATVVNACVPEQDYHYITIFMKGEIDISHTREPKNVEPDKCDGWGWYDWNSETFPAPLFEALRVARLQGYQPFDSSAHGHNNSTLFTINPN</sequence>
<evidence type="ECO:0000256" key="5">
    <source>
        <dbReference type="ARBA" id="ARBA00022801"/>
    </source>
</evidence>
<comment type="similarity">
    <text evidence="3">Belongs to the Nudix hydrolase family.</text>
</comment>